<dbReference type="KEGG" id="sapi:SAPIS_v1c04030"/>
<keyword evidence="8 10" id="KW-0460">Magnesium</keyword>
<dbReference type="eggNOG" id="COG0324">
    <property type="taxonomic scope" value="Bacteria"/>
</dbReference>
<evidence type="ECO:0000313" key="15">
    <source>
        <dbReference type="Proteomes" id="UP000018550"/>
    </source>
</evidence>
<dbReference type="OrthoDB" id="9776390at2"/>
<dbReference type="Gene3D" id="1.10.20.140">
    <property type="match status" value="1"/>
</dbReference>
<reference evidence="14 15" key="1">
    <citation type="journal article" date="2014" name="Genome Announc.">
        <title>Complete Genome Sequence of Spiroplasma apis B31T (ATCC 33834), a Bacterium Associated with May Disease of Honeybees (Apis mellifera).</title>
        <authorList>
            <person name="Ku C."/>
            <person name="Lo W.S."/>
            <person name="Chen L.L."/>
            <person name="Kuo C.H."/>
        </authorList>
    </citation>
    <scope>NUCLEOTIDE SEQUENCE [LARGE SCALE GENOMIC DNA]</scope>
    <source>
        <strain evidence="14">B31</strain>
    </source>
</reference>
<dbReference type="PANTHER" id="PTHR11088">
    <property type="entry name" value="TRNA DIMETHYLALLYLTRANSFERASE"/>
    <property type="match status" value="1"/>
</dbReference>
<proteinExistence type="inferred from homology"/>
<sequence>MSKIVVIVGPTASGKTDLSVILAQKFNGECINADSTQIFQGTDIATNKISESEMQGIPHHLFSIKKVNESYSVADYQRDGRKIINEVLERGKLPIIVGGTGLFINALIMNYNFNSKEHIPDFENKYSNLDNQELWNVLKKVDKEAALSIHPNNRYRVLRALEIFEINGQVKSTIIKNNKHMFYDEVIIIGIEPDRKLLHKKIEDRVLKLVEKGLFEEIKKAWSDNNYNETSQALKCIGGPEILSYLKNEINYERCIELMQRNNRRYARRQLTWFKNQFEDVKWFNHDYQNFQVMTENVSNYIHLKLNNL</sequence>
<evidence type="ECO:0000256" key="11">
    <source>
        <dbReference type="RuleBase" id="RU003783"/>
    </source>
</evidence>
<evidence type="ECO:0000256" key="10">
    <source>
        <dbReference type="HAMAP-Rule" id="MF_00185"/>
    </source>
</evidence>
<feature type="binding site" evidence="10">
    <location>
        <begin position="11"/>
        <end position="16"/>
    </location>
    <ligand>
        <name>substrate</name>
    </ligand>
</feature>
<dbReference type="HAMAP" id="MF_00185">
    <property type="entry name" value="IPP_trans"/>
    <property type="match status" value="1"/>
</dbReference>
<keyword evidence="5 10" id="KW-0819">tRNA processing</keyword>
<organism evidence="14 15">
    <name type="scientific">Spiroplasma apis B31</name>
    <dbReference type="NCBI Taxonomy" id="1276258"/>
    <lineage>
        <taxon>Bacteria</taxon>
        <taxon>Bacillati</taxon>
        <taxon>Mycoplasmatota</taxon>
        <taxon>Mollicutes</taxon>
        <taxon>Entomoplasmatales</taxon>
        <taxon>Spiroplasmataceae</taxon>
        <taxon>Spiroplasma</taxon>
    </lineage>
</organism>
<dbReference type="HOGENOM" id="CLU_032616_0_1_14"/>
<dbReference type="InterPro" id="IPR039657">
    <property type="entry name" value="Dimethylallyltransferase"/>
</dbReference>
<gene>
    <name evidence="10 14" type="primary">miaA</name>
    <name evidence="14" type="ORF">SAPIS_v1c04030</name>
</gene>
<evidence type="ECO:0000256" key="8">
    <source>
        <dbReference type="ARBA" id="ARBA00022842"/>
    </source>
</evidence>
<feature type="binding site" evidence="10">
    <location>
        <begin position="9"/>
        <end position="16"/>
    </location>
    <ligand>
        <name>ATP</name>
        <dbReference type="ChEBI" id="CHEBI:30616"/>
    </ligand>
</feature>
<evidence type="ECO:0000256" key="3">
    <source>
        <dbReference type="ARBA" id="ARBA00005842"/>
    </source>
</evidence>
<comment type="function">
    <text evidence="2 10 12">Catalyzes the transfer of a dimethylallyl group onto the adenine at position 37 in tRNAs that read codons beginning with uridine, leading to the formation of N6-(dimethylallyl)adenosine (i(6)A).</text>
</comment>
<feature type="region of interest" description="Interaction with substrate tRNA" evidence="10">
    <location>
        <begin position="34"/>
        <end position="37"/>
    </location>
</feature>
<comment type="catalytic activity">
    <reaction evidence="9 10 11">
        <text>adenosine(37) in tRNA + dimethylallyl diphosphate = N(6)-dimethylallyladenosine(37) in tRNA + diphosphate</text>
        <dbReference type="Rhea" id="RHEA:26482"/>
        <dbReference type="Rhea" id="RHEA-COMP:10162"/>
        <dbReference type="Rhea" id="RHEA-COMP:10375"/>
        <dbReference type="ChEBI" id="CHEBI:33019"/>
        <dbReference type="ChEBI" id="CHEBI:57623"/>
        <dbReference type="ChEBI" id="CHEBI:74411"/>
        <dbReference type="ChEBI" id="CHEBI:74415"/>
        <dbReference type="EC" id="2.5.1.75"/>
    </reaction>
</comment>
<dbReference type="EMBL" id="CP006682">
    <property type="protein sequence ID" value="AHB36249.1"/>
    <property type="molecule type" value="Genomic_DNA"/>
</dbReference>
<evidence type="ECO:0000256" key="7">
    <source>
        <dbReference type="ARBA" id="ARBA00022840"/>
    </source>
</evidence>
<dbReference type="Pfam" id="PF01715">
    <property type="entry name" value="IPPT"/>
    <property type="match status" value="1"/>
</dbReference>
<dbReference type="GO" id="GO:0005524">
    <property type="term" value="F:ATP binding"/>
    <property type="evidence" value="ECO:0007669"/>
    <property type="project" value="UniProtKB-UniRule"/>
</dbReference>
<comment type="similarity">
    <text evidence="3 10 13">Belongs to the IPP transferase family.</text>
</comment>
<dbReference type="InterPro" id="IPR018022">
    <property type="entry name" value="IPT"/>
</dbReference>
<dbReference type="STRING" id="1276258.SAPIS_v1c04030"/>
<keyword evidence="7 10" id="KW-0067">ATP-binding</keyword>
<protein>
    <recommendedName>
        <fullName evidence="10">tRNA dimethylallyltransferase</fullName>
        <ecNumber evidence="10">2.5.1.75</ecNumber>
    </recommendedName>
    <alternativeName>
        <fullName evidence="10">Dimethylallyl diphosphate:tRNA dimethylallyltransferase</fullName>
        <shortName evidence="10">DMAPP:tRNA dimethylallyltransferase</shortName>
        <shortName evidence="10">DMATase</shortName>
    </alternativeName>
    <alternativeName>
        <fullName evidence="10">Isopentenyl-diphosphate:tRNA isopentenyltransferase</fullName>
        <shortName evidence="10">IPP transferase</shortName>
        <shortName evidence="10">IPPT</shortName>
        <shortName evidence="10">IPTase</shortName>
    </alternativeName>
</protein>
<evidence type="ECO:0000256" key="12">
    <source>
        <dbReference type="RuleBase" id="RU003784"/>
    </source>
</evidence>
<comment type="subunit">
    <text evidence="10">Monomer.</text>
</comment>
<evidence type="ECO:0000256" key="4">
    <source>
        <dbReference type="ARBA" id="ARBA00022679"/>
    </source>
</evidence>
<evidence type="ECO:0000256" key="2">
    <source>
        <dbReference type="ARBA" id="ARBA00003213"/>
    </source>
</evidence>
<evidence type="ECO:0000256" key="9">
    <source>
        <dbReference type="ARBA" id="ARBA00049563"/>
    </source>
</evidence>
<dbReference type="EC" id="2.5.1.75" evidence="10"/>
<comment type="cofactor">
    <cofactor evidence="1 10">
        <name>Mg(2+)</name>
        <dbReference type="ChEBI" id="CHEBI:18420"/>
    </cofactor>
</comment>
<dbReference type="AlphaFoldDB" id="V5RI69"/>
<dbReference type="GO" id="GO:0006400">
    <property type="term" value="P:tRNA modification"/>
    <property type="evidence" value="ECO:0007669"/>
    <property type="project" value="TreeGrafter"/>
</dbReference>
<keyword evidence="4 10" id="KW-0808">Transferase</keyword>
<evidence type="ECO:0000256" key="1">
    <source>
        <dbReference type="ARBA" id="ARBA00001946"/>
    </source>
</evidence>
<accession>V5RI69</accession>
<dbReference type="NCBIfam" id="TIGR00174">
    <property type="entry name" value="miaA"/>
    <property type="match status" value="1"/>
</dbReference>
<evidence type="ECO:0000256" key="13">
    <source>
        <dbReference type="RuleBase" id="RU003785"/>
    </source>
</evidence>
<evidence type="ECO:0000313" key="14">
    <source>
        <dbReference type="EMBL" id="AHB36249.1"/>
    </source>
</evidence>
<dbReference type="InterPro" id="IPR027417">
    <property type="entry name" value="P-loop_NTPase"/>
</dbReference>
<dbReference type="SUPFAM" id="SSF52540">
    <property type="entry name" value="P-loop containing nucleoside triphosphate hydrolases"/>
    <property type="match status" value="1"/>
</dbReference>
<comment type="caution">
    <text evidence="10">Lacks conserved residue(s) required for the propagation of feature annotation.</text>
</comment>
<evidence type="ECO:0000256" key="6">
    <source>
        <dbReference type="ARBA" id="ARBA00022741"/>
    </source>
</evidence>
<dbReference type="PANTHER" id="PTHR11088:SF60">
    <property type="entry name" value="TRNA DIMETHYLALLYLTRANSFERASE"/>
    <property type="match status" value="1"/>
</dbReference>
<dbReference type="PATRIC" id="fig|1276258.3.peg.401"/>
<dbReference type="Gene3D" id="3.40.50.300">
    <property type="entry name" value="P-loop containing nucleotide triphosphate hydrolases"/>
    <property type="match status" value="1"/>
</dbReference>
<keyword evidence="6 10" id="KW-0547">Nucleotide-binding</keyword>
<keyword evidence="15" id="KW-1185">Reference proteome</keyword>
<dbReference type="GO" id="GO:0052381">
    <property type="term" value="F:tRNA dimethylallyltransferase activity"/>
    <property type="evidence" value="ECO:0007669"/>
    <property type="project" value="UniProtKB-UniRule"/>
</dbReference>
<evidence type="ECO:0000256" key="5">
    <source>
        <dbReference type="ARBA" id="ARBA00022694"/>
    </source>
</evidence>
<dbReference type="Proteomes" id="UP000018550">
    <property type="component" value="Chromosome"/>
</dbReference>
<feature type="site" description="Interaction with substrate tRNA" evidence="10">
    <location>
        <position position="100"/>
    </location>
</feature>
<dbReference type="RefSeq" id="WP_023789183.1">
    <property type="nucleotide sequence ID" value="NC_022998.1"/>
</dbReference>
<name>V5RI69_SPIAP</name>